<dbReference type="EMBL" id="JADIKD010000006">
    <property type="protein sequence ID" value="MFK2916129.1"/>
    <property type="molecule type" value="Genomic_DNA"/>
</dbReference>
<dbReference type="RefSeq" id="WP_379984786.1">
    <property type="nucleotide sequence ID" value="NZ_JADIKD010000006.1"/>
</dbReference>
<evidence type="ECO:0000259" key="5">
    <source>
        <dbReference type="PROSITE" id="PS50931"/>
    </source>
</evidence>
<dbReference type="InterPro" id="IPR000847">
    <property type="entry name" value="LysR_HTH_N"/>
</dbReference>
<dbReference type="PANTHER" id="PTHR30537:SF72">
    <property type="entry name" value="LYSR FAMILY TRANSCRIPTIONAL REGULATOR"/>
    <property type="match status" value="1"/>
</dbReference>
<dbReference type="Gene3D" id="1.10.10.10">
    <property type="entry name" value="Winged helix-like DNA-binding domain superfamily/Winged helix DNA-binding domain"/>
    <property type="match status" value="1"/>
</dbReference>
<comment type="similarity">
    <text evidence="1">Belongs to the LysR transcriptional regulatory family.</text>
</comment>
<organism evidence="6 7">
    <name type="scientific">Dyella koreensis</name>
    <dbReference type="NCBI Taxonomy" id="311235"/>
    <lineage>
        <taxon>Bacteria</taxon>
        <taxon>Pseudomonadati</taxon>
        <taxon>Pseudomonadota</taxon>
        <taxon>Gammaproteobacteria</taxon>
        <taxon>Lysobacterales</taxon>
        <taxon>Rhodanobacteraceae</taxon>
        <taxon>Dyella</taxon>
    </lineage>
</organism>
<evidence type="ECO:0000256" key="1">
    <source>
        <dbReference type="ARBA" id="ARBA00009437"/>
    </source>
</evidence>
<evidence type="ECO:0000256" key="4">
    <source>
        <dbReference type="ARBA" id="ARBA00023163"/>
    </source>
</evidence>
<evidence type="ECO:0000313" key="6">
    <source>
        <dbReference type="EMBL" id="MFK2916129.1"/>
    </source>
</evidence>
<dbReference type="CDD" id="cd08476">
    <property type="entry name" value="PBP2_CrgA_like_7"/>
    <property type="match status" value="1"/>
</dbReference>
<keyword evidence="7" id="KW-1185">Reference proteome</keyword>
<dbReference type="InterPro" id="IPR005119">
    <property type="entry name" value="LysR_subst-bd"/>
</dbReference>
<keyword evidence="4" id="KW-0804">Transcription</keyword>
<dbReference type="Pfam" id="PF03466">
    <property type="entry name" value="LysR_substrate"/>
    <property type="match status" value="1"/>
</dbReference>
<protein>
    <submittedName>
        <fullName evidence="6">LysR family transcriptional regulator</fullName>
    </submittedName>
</protein>
<dbReference type="InterPro" id="IPR036388">
    <property type="entry name" value="WH-like_DNA-bd_sf"/>
</dbReference>
<comment type="caution">
    <text evidence="6">The sequence shown here is derived from an EMBL/GenBank/DDBJ whole genome shotgun (WGS) entry which is preliminary data.</text>
</comment>
<gene>
    <name evidence="6" type="ORF">ISS97_02535</name>
</gene>
<proteinExistence type="inferred from homology"/>
<dbReference type="InterPro" id="IPR036390">
    <property type="entry name" value="WH_DNA-bd_sf"/>
</dbReference>
<sequence length="302" mass="33249">MDNLSSLQTFVQVVETRSFVDAGRLLGISASAVGKSIARLEQTLGVRLFHRSTRSVTLTAEGQLFLLRARRILTEVELAQTELSQQAGEARGTLRVSLPLVSSLVLPVLSDFMRTYPGVQLDLDFDDRMVDVIAEGFDAVLRVAEPTDSRLSARRVGTFRRCIVASPDYLARAGTPRTPADLATHQCMHYRYPSSGRLELWPLPSDGAEGIANLPVSMVCNDVATRVCFAMRGRGIAYVPEHAVRDALASGALQTVLDDYVNACGTFYLLWPSGRHMLPKLRAFIDFMSERLLTSEPCDQSV</sequence>
<feature type="domain" description="HTH lysR-type" evidence="5">
    <location>
        <begin position="1"/>
        <end position="59"/>
    </location>
</feature>
<evidence type="ECO:0000256" key="2">
    <source>
        <dbReference type="ARBA" id="ARBA00023015"/>
    </source>
</evidence>
<accession>A0ABW8K3R6</accession>
<dbReference type="SUPFAM" id="SSF53850">
    <property type="entry name" value="Periplasmic binding protein-like II"/>
    <property type="match status" value="1"/>
</dbReference>
<keyword evidence="2" id="KW-0805">Transcription regulation</keyword>
<dbReference type="PROSITE" id="PS50931">
    <property type="entry name" value="HTH_LYSR"/>
    <property type="match status" value="1"/>
</dbReference>
<dbReference type="SUPFAM" id="SSF46785">
    <property type="entry name" value="Winged helix' DNA-binding domain"/>
    <property type="match status" value="1"/>
</dbReference>
<evidence type="ECO:0000256" key="3">
    <source>
        <dbReference type="ARBA" id="ARBA00023125"/>
    </source>
</evidence>
<reference evidence="6 7" key="1">
    <citation type="submission" date="2020-10" db="EMBL/GenBank/DDBJ databases">
        <title>Phylogeny of dyella-like bacteria.</title>
        <authorList>
            <person name="Fu J."/>
        </authorList>
    </citation>
    <scope>NUCLEOTIDE SEQUENCE [LARGE SCALE GENOMIC DNA]</scope>
    <source>
        <strain evidence="6 7">BB4</strain>
    </source>
</reference>
<dbReference type="Proteomes" id="UP001620408">
    <property type="component" value="Unassembled WGS sequence"/>
</dbReference>
<name>A0ABW8K3R6_9GAMM</name>
<dbReference type="InterPro" id="IPR058163">
    <property type="entry name" value="LysR-type_TF_proteobact-type"/>
</dbReference>
<dbReference type="Pfam" id="PF00126">
    <property type="entry name" value="HTH_1"/>
    <property type="match status" value="1"/>
</dbReference>
<evidence type="ECO:0000313" key="7">
    <source>
        <dbReference type="Proteomes" id="UP001620408"/>
    </source>
</evidence>
<dbReference type="Gene3D" id="3.40.190.290">
    <property type="match status" value="1"/>
</dbReference>
<keyword evidence="3" id="KW-0238">DNA-binding</keyword>
<dbReference type="PANTHER" id="PTHR30537">
    <property type="entry name" value="HTH-TYPE TRANSCRIPTIONAL REGULATOR"/>
    <property type="match status" value="1"/>
</dbReference>